<evidence type="ECO:0000313" key="3">
    <source>
        <dbReference type="Proteomes" id="UP001140293"/>
    </source>
</evidence>
<sequence>MVERGASRAPGSRSAGAPPGRRRCGQPSDTEPPGGKEAAIDEQLGLKAVRYYQLLNRLLTREAALAYAPVTVNRLRRLHVSSSRL</sequence>
<organism evidence="2 3">
    <name type="scientific">[Mycobacterium] manitobense</name>
    <dbReference type="NCBI Taxonomy" id="190147"/>
    <lineage>
        <taxon>Bacteria</taxon>
        <taxon>Bacillati</taxon>
        <taxon>Actinomycetota</taxon>
        <taxon>Actinomycetes</taxon>
        <taxon>Mycobacteriales</taxon>
        <taxon>Mycobacteriaceae</taxon>
        <taxon>Mycolicibacterium</taxon>
    </lineage>
</organism>
<gene>
    <name evidence="2" type="ORF">H7I41_28515</name>
</gene>
<accession>A0A9X2YVK1</accession>
<dbReference type="AlphaFoldDB" id="A0A9X2YVK1"/>
<evidence type="ECO:0000313" key="2">
    <source>
        <dbReference type="EMBL" id="MCV7173871.1"/>
    </source>
</evidence>
<dbReference type="Proteomes" id="UP001140293">
    <property type="component" value="Unassembled WGS sequence"/>
</dbReference>
<dbReference type="InterPro" id="IPR021678">
    <property type="entry name" value="DUF3263"/>
</dbReference>
<dbReference type="EMBL" id="JACKSJ010000257">
    <property type="protein sequence ID" value="MCV7173871.1"/>
    <property type="molecule type" value="Genomic_DNA"/>
</dbReference>
<protein>
    <submittedName>
        <fullName evidence="2">DUF3263 domain-containing protein</fullName>
    </submittedName>
</protein>
<evidence type="ECO:0000256" key="1">
    <source>
        <dbReference type="SAM" id="MobiDB-lite"/>
    </source>
</evidence>
<name>A0A9X2YVK1_9MYCO</name>
<reference evidence="2" key="2">
    <citation type="journal article" date="2022" name="BMC Genomics">
        <title>Comparative genome analysis of mycobacteria focusing on tRNA and non-coding RNA.</title>
        <authorList>
            <person name="Behra P.R.K."/>
            <person name="Pettersson B.M.F."/>
            <person name="Ramesh M."/>
            <person name="Das S."/>
            <person name="Dasgupta S."/>
            <person name="Kirsebom L.A."/>
        </authorList>
    </citation>
    <scope>NUCLEOTIDE SEQUENCE</scope>
    <source>
        <strain evidence="2">DSM 44615</strain>
    </source>
</reference>
<dbReference type="Pfam" id="PF11662">
    <property type="entry name" value="DUF3263"/>
    <property type="match status" value="1"/>
</dbReference>
<comment type="caution">
    <text evidence="2">The sequence shown here is derived from an EMBL/GenBank/DDBJ whole genome shotgun (WGS) entry which is preliminary data.</text>
</comment>
<proteinExistence type="predicted"/>
<reference evidence="2" key="1">
    <citation type="submission" date="2020-07" db="EMBL/GenBank/DDBJ databases">
        <authorList>
            <person name="Pettersson B.M.F."/>
            <person name="Behra P.R.K."/>
            <person name="Ramesh M."/>
            <person name="Das S."/>
            <person name="Dasgupta S."/>
            <person name="Kirsebom L.A."/>
        </authorList>
    </citation>
    <scope>NUCLEOTIDE SEQUENCE</scope>
    <source>
        <strain evidence="2">DSM 44615</strain>
    </source>
</reference>
<feature type="compositionally biased region" description="Low complexity" evidence="1">
    <location>
        <begin position="7"/>
        <end position="19"/>
    </location>
</feature>
<keyword evidence="3" id="KW-1185">Reference proteome</keyword>
<feature type="region of interest" description="Disordered" evidence="1">
    <location>
        <begin position="1"/>
        <end position="39"/>
    </location>
</feature>